<proteinExistence type="predicted"/>
<keyword evidence="6" id="KW-0539">Nucleus</keyword>
<dbReference type="CDD" id="cd12148">
    <property type="entry name" value="fungal_TF_MHR"/>
    <property type="match status" value="1"/>
</dbReference>
<keyword evidence="8" id="KW-1185">Reference proteome</keyword>
<keyword evidence="1" id="KW-0479">Metal-binding</keyword>
<reference evidence="7 8" key="1">
    <citation type="submission" date="2024-02" db="EMBL/GenBank/DDBJ databases">
        <title>De novo assembly and annotation of 12 fungi associated with fruit tree decline syndrome in Ontario, Canada.</title>
        <authorList>
            <person name="Sulman M."/>
            <person name="Ellouze W."/>
            <person name="Ilyukhin E."/>
        </authorList>
    </citation>
    <scope>NUCLEOTIDE SEQUENCE [LARGE SCALE GENOMIC DNA]</scope>
    <source>
        <strain evidence="7 8">M97-236</strain>
    </source>
</reference>
<comment type="caution">
    <text evidence="7">The sequence shown here is derived from an EMBL/GenBank/DDBJ whole genome shotgun (WGS) entry which is preliminary data.</text>
</comment>
<dbReference type="PANTHER" id="PTHR31313:SF81">
    <property type="entry name" value="TY1 ENHANCER ACTIVATOR"/>
    <property type="match status" value="1"/>
</dbReference>
<accession>A0ABR3R4J4</accession>
<protein>
    <submittedName>
        <fullName evidence="7">Uncharacterized protein</fullName>
    </submittedName>
</protein>
<dbReference type="Proteomes" id="UP001521222">
    <property type="component" value="Unassembled WGS sequence"/>
</dbReference>
<evidence type="ECO:0000256" key="1">
    <source>
        <dbReference type="ARBA" id="ARBA00022723"/>
    </source>
</evidence>
<evidence type="ECO:0000256" key="6">
    <source>
        <dbReference type="ARBA" id="ARBA00023242"/>
    </source>
</evidence>
<keyword evidence="5" id="KW-0804">Transcription</keyword>
<dbReference type="InterPro" id="IPR051615">
    <property type="entry name" value="Transcr_Regulatory_Elem"/>
</dbReference>
<evidence type="ECO:0000256" key="2">
    <source>
        <dbReference type="ARBA" id="ARBA00022833"/>
    </source>
</evidence>
<evidence type="ECO:0000313" key="7">
    <source>
        <dbReference type="EMBL" id="KAL1599287.1"/>
    </source>
</evidence>
<evidence type="ECO:0000256" key="4">
    <source>
        <dbReference type="ARBA" id="ARBA00023125"/>
    </source>
</evidence>
<keyword evidence="2" id="KW-0862">Zinc</keyword>
<organism evidence="7 8">
    <name type="scientific">Nothophoma quercina</name>
    <dbReference type="NCBI Taxonomy" id="749835"/>
    <lineage>
        <taxon>Eukaryota</taxon>
        <taxon>Fungi</taxon>
        <taxon>Dikarya</taxon>
        <taxon>Ascomycota</taxon>
        <taxon>Pezizomycotina</taxon>
        <taxon>Dothideomycetes</taxon>
        <taxon>Pleosporomycetidae</taxon>
        <taxon>Pleosporales</taxon>
        <taxon>Pleosporineae</taxon>
        <taxon>Didymellaceae</taxon>
        <taxon>Nothophoma</taxon>
    </lineage>
</organism>
<keyword evidence="4" id="KW-0238">DNA-binding</keyword>
<gene>
    <name evidence="7" type="ORF">SLS59_006304</name>
</gene>
<dbReference type="PANTHER" id="PTHR31313">
    <property type="entry name" value="TY1 ENHANCER ACTIVATOR"/>
    <property type="match status" value="1"/>
</dbReference>
<keyword evidence="3" id="KW-0805">Transcription regulation</keyword>
<name>A0ABR3R4J4_9PLEO</name>
<evidence type="ECO:0000313" key="8">
    <source>
        <dbReference type="Proteomes" id="UP001521222"/>
    </source>
</evidence>
<evidence type="ECO:0000256" key="3">
    <source>
        <dbReference type="ARBA" id="ARBA00023015"/>
    </source>
</evidence>
<dbReference type="EMBL" id="JAKIXB020000020">
    <property type="protein sequence ID" value="KAL1599287.1"/>
    <property type="molecule type" value="Genomic_DNA"/>
</dbReference>
<evidence type="ECO:0000256" key="5">
    <source>
        <dbReference type="ARBA" id="ARBA00023163"/>
    </source>
</evidence>
<sequence>MSKFWMIVQEILAVYNMRDDAPLVERVIPSFAEAKYQKLLAWADTLPVELSNNANNAAHVYLFHALYHTVLLNLFRPFLDPPKIIRLRSFSSVDSTSRTVFSASVKQLKRIVYSYRTYLPRHLAQSCIFNAAVLHLSSIIVHQTAIDPSWKFFFRICFDYWKDAYVCYRVFAGIVPAHLSLALEAGAITLKEARLLREDFMAVGWHHKVADEVLTDSYVDFERAIRKEEGATMHELAQRFEELMMFEDFTQDFGAA</sequence>